<dbReference type="AlphaFoldDB" id="A0A0D9WUY7"/>
<evidence type="ECO:0000313" key="2">
    <source>
        <dbReference type="EnsemblPlants" id="LPERR07G01140.2"/>
    </source>
</evidence>
<evidence type="ECO:0000313" key="3">
    <source>
        <dbReference type="Proteomes" id="UP000032180"/>
    </source>
</evidence>
<reference evidence="2 3" key="1">
    <citation type="submission" date="2012-08" db="EMBL/GenBank/DDBJ databases">
        <title>Oryza genome evolution.</title>
        <authorList>
            <person name="Wing R.A."/>
        </authorList>
    </citation>
    <scope>NUCLEOTIDE SEQUENCE</scope>
</reference>
<name>A0A0D9WUY7_9ORYZ</name>
<dbReference type="EnsemblPlants" id="LPERR07G01140.2">
    <property type="protein sequence ID" value="LPERR07G01140.2"/>
    <property type="gene ID" value="LPERR07G01140"/>
</dbReference>
<protein>
    <submittedName>
        <fullName evidence="2">Uncharacterized protein</fullName>
    </submittedName>
</protein>
<reference evidence="2" key="3">
    <citation type="submission" date="2015-04" db="UniProtKB">
        <authorList>
            <consortium name="EnsemblPlants"/>
        </authorList>
    </citation>
    <scope>IDENTIFICATION</scope>
</reference>
<accession>A0A0D9WUY7</accession>
<keyword evidence="3" id="KW-1185">Reference proteome</keyword>
<proteinExistence type="predicted"/>
<feature type="region of interest" description="Disordered" evidence="1">
    <location>
        <begin position="1"/>
        <end position="57"/>
    </location>
</feature>
<reference evidence="3" key="2">
    <citation type="submission" date="2013-12" db="EMBL/GenBank/DDBJ databases">
        <authorList>
            <person name="Yu Y."/>
            <person name="Lee S."/>
            <person name="de Baynast K."/>
            <person name="Wissotski M."/>
            <person name="Liu L."/>
            <person name="Talag J."/>
            <person name="Goicoechea J."/>
            <person name="Angelova A."/>
            <person name="Jetty R."/>
            <person name="Kudrna D."/>
            <person name="Golser W."/>
            <person name="Rivera L."/>
            <person name="Zhang J."/>
            <person name="Wing R."/>
        </authorList>
    </citation>
    <scope>NUCLEOTIDE SEQUENCE</scope>
</reference>
<evidence type="ECO:0000256" key="1">
    <source>
        <dbReference type="SAM" id="MobiDB-lite"/>
    </source>
</evidence>
<feature type="compositionally biased region" description="Basic residues" evidence="1">
    <location>
        <begin position="34"/>
        <end position="43"/>
    </location>
</feature>
<sequence>MNAKKKKTNYGVANNLNKNPAVDGNGGTSSERRERRRARRRSTFRAIDRSPPSTPTIRDLWALAQPPWPTEGGPACPGRPSARFTGAAARHKVNEQDMEDTYQPLSRSCIQEGRASCLMCLYNQTAHYCSVCECVVKDLANYLDHVDGKKRNYFESSGFGQVGTSNQTTLHGLNVCQIREHWACLFVLVEHHLNRFRKGWSHLRNRKNKVQILIEKPQYDHVLLIEATRFDSCLFQVIHVIFFFSSNLCL</sequence>
<dbReference type="Proteomes" id="UP000032180">
    <property type="component" value="Chromosome 7"/>
</dbReference>
<dbReference type="Gramene" id="LPERR07G01140.2">
    <property type="protein sequence ID" value="LPERR07G01140.2"/>
    <property type="gene ID" value="LPERR07G01140"/>
</dbReference>
<organism evidence="2 3">
    <name type="scientific">Leersia perrieri</name>
    <dbReference type="NCBI Taxonomy" id="77586"/>
    <lineage>
        <taxon>Eukaryota</taxon>
        <taxon>Viridiplantae</taxon>
        <taxon>Streptophyta</taxon>
        <taxon>Embryophyta</taxon>
        <taxon>Tracheophyta</taxon>
        <taxon>Spermatophyta</taxon>
        <taxon>Magnoliopsida</taxon>
        <taxon>Liliopsida</taxon>
        <taxon>Poales</taxon>
        <taxon>Poaceae</taxon>
        <taxon>BOP clade</taxon>
        <taxon>Oryzoideae</taxon>
        <taxon>Oryzeae</taxon>
        <taxon>Oryzinae</taxon>
        <taxon>Leersia</taxon>
    </lineage>
</organism>